<sequence>MTPPDLPCDAALFLDFDGCLVEIAERPDAIIVPPGTPDMLAELHKALGGAVALVSGRNVDDLRQYLPGFPGAIAGSHGAEMALPGQDIAPVDAADLDVHALHVRARDLAAHDDRLMIEPKPHGVVMHYRAAPDLSEWVDRTMTELVAHYPQLAIQQAKMAIELRPANARKDRALARLMDLPQFAGRMPVYAGDDLTDEVAMAEAQSQGGFGIKIGEGDSCARYRLADPVALSRWLNRALAV</sequence>
<dbReference type="InterPro" id="IPR006379">
    <property type="entry name" value="HAD-SF_hydro_IIB"/>
</dbReference>
<evidence type="ECO:0000313" key="5">
    <source>
        <dbReference type="EMBL" id="MCT4331774.1"/>
    </source>
</evidence>
<keyword evidence="3 4" id="KW-0378">Hydrolase</keyword>
<dbReference type="InterPro" id="IPR044651">
    <property type="entry name" value="OTSB-like"/>
</dbReference>
<dbReference type="InterPro" id="IPR023214">
    <property type="entry name" value="HAD_sf"/>
</dbReference>
<dbReference type="SUPFAM" id="SSF56784">
    <property type="entry name" value="HAD-like"/>
    <property type="match status" value="1"/>
</dbReference>
<comment type="caution">
    <text evidence="5">The sequence shown here is derived from an EMBL/GenBank/DDBJ whole genome shotgun (WGS) entry which is preliminary data.</text>
</comment>
<comment type="pathway">
    <text evidence="1 4">Glycan biosynthesis; trehalose biosynthesis.</text>
</comment>
<dbReference type="PANTHER" id="PTHR43768">
    <property type="entry name" value="TREHALOSE 6-PHOSPHATE PHOSPHATASE"/>
    <property type="match status" value="1"/>
</dbReference>
<accession>A0ABT2K779</accession>
<dbReference type="Gene3D" id="3.30.70.1020">
    <property type="entry name" value="Trehalose-6-phosphate phosphatase related protein, domain 2"/>
    <property type="match status" value="1"/>
</dbReference>
<dbReference type="Gene3D" id="3.40.50.1000">
    <property type="entry name" value="HAD superfamily/HAD-like"/>
    <property type="match status" value="1"/>
</dbReference>
<comment type="cofactor">
    <cofactor evidence="4">
        <name>Mg(2+)</name>
        <dbReference type="ChEBI" id="CHEBI:18420"/>
    </cofactor>
</comment>
<organism evidence="5 6">
    <name type="scientific">Paracoccus maritimus</name>
    <dbReference type="NCBI Taxonomy" id="2933292"/>
    <lineage>
        <taxon>Bacteria</taxon>
        <taxon>Pseudomonadati</taxon>
        <taxon>Pseudomonadota</taxon>
        <taxon>Alphaproteobacteria</taxon>
        <taxon>Rhodobacterales</taxon>
        <taxon>Paracoccaceae</taxon>
        <taxon>Paracoccus</taxon>
    </lineage>
</organism>
<evidence type="ECO:0000256" key="2">
    <source>
        <dbReference type="ARBA" id="ARBA00008770"/>
    </source>
</evidence>
<dbReference type="PANTHER" id="PTHR43768:SF3">
    <property type="entry name" value="TREHALOSE 6-PHOSPHATE PHOSPHATASE"/>
    <property type="match status" value="1"/>
</dbReference>
<dbReference type="EC" id="3.1.3.12" evidence="4"/>
<evidence type="ECO:0000256" key="3">
    <source>
        <dbReference type="ARBA" id="ARBA00022801"/>
    </source>
</evidence>
<dbReference type="Proteomes" id="UP001320702">
    <property type="component" value="Unassembled WGS sequence"/>
</dbReference>
<keyword evidence="4" id="KW-0460">Magnesium</keyword>
<dbReference type="RefSeq" id="WP_260275641.1">
    <property type="nucleotide sequence ID" value="NZ_JANAVZ010000001.1"/>
</dbReference>
<name>A0ABT2K779_9RHOB</name>
<keyword evidence="4" id="KW-0479">Metal-binding</keyword>
<evidence type="ECO:0000313" key="6">
    <source>
        <dbReference type="Proteomes" id="UP001320702"/>
    </source>
</evidence>
<dbReference type="Pfam" id="PF02358">
    <property type="entry name" value="Trehalose_PPase"/>
    <property type="match status" value="1"/>
</dbReference>
<protein>
    <recommendedName>
        <fullName evidence="4">Trehalose 6-phosphate phosphatase</fullName>
        <ecNumber evidence="4">3.1.3.12</ecNumber>
    </recommendedName>
</protein>
<dbReference type="GO" id="GO:0004805">
    <property type="term" value="F:trehalose-phosphatase activity"/>
    <property type="evidence" value="ECO:0007669"/>
    <property type="project" value="UniProtKB-EC"/>
</dbReference>
<dbReference type="NCBIfam" id="TIGR01484">
    <property type="entry name" value="HAD-SF-IIB"/>
    <property type="match status" value="1"/>
</dbReference>
<dbReference type="InterPro" id="IPR036412">
    <property type="entry name" value="HAD-like_sf"/>
</dbReference>
<proteinExistence type="inferred from homology"/>
<reference evidence="5 6" key="1">
    <citation type="submission" date="2022-04" db="EMBL/GenBank/DDBJ databases">
        <title>Paracoccus sp. YLB-12 draft genome sequence.</title>
        <authorList>
            <person name="Yu L."/>
        </authorList>
    </citation>
    <scope>NUCLEOTIDE SEQUENCE [LARGE SCALE GENOMIC DNA]</scope>
    <source>
        <strain evidence="5 6">YLB-12</strain>
    </source>
</reference>
<dbReference type="NCBIfam" id="TIGR00685">
    <property type="entry name" value="T6PP"/>
    <property type="match status" value="1"/>
</dbReference>
<comment type="similarity">
    <text evidence="2 4">Belongs to the trehalose phosphatase family.</text>
</comment>
<dbReference type="EMBL" id="JANAVZ010000001">
    <property type="protein sequence ID" value="MCT4331774.1"/>
    <property type="molecule type" value="Genomic_DNA"/>
</dbReference>
<keyword evidence="6" id="KW-1185">Reference proteome</keyword>
<evidence type="ECO:0000256" key="1">
    <source>
        <dbReference type="ARBA" id="ARBA00005199"/>
    </source>
</evidence>
<dbReference type="InterPro" id="IPR003337">
    <property type="entry name" value="Trehalose_PPase"/>
</dbReference>
<comment type="catalytic activity">
    <reaction evidence="4">
        <text>alpha,alpha-trehalose 6-phosphate + H2O = alpha,alpha-trehalose + phosphate</text>
        <dbReference type="Rhea" id="RHEA:23420"/>
        <dbReference type="ChEBI" id="CHEBI:15377"/>
        <dbReference type="ChEBI" id="CHEBI:16551"/>
        <dbReference type="ChEBI" id="CHEBI:43474"/>
        <dbReference type="ChEBI" id="CHEBI:58429"/>
        <dbReference type="EC" id="3.1.3.12"/>
    </reaction>
</comment>
<evidence type="ECO:0000256" key="4">
    <source>
        <dbReference type="RuleBase" id="RU361117"/>
    </source>
</evidence>
<comment type="function">
    <text evidence="4">Removes the phosphate from trehalose 6-phosphate to produce free trehalose.</text>
</comment>
<gene>
    <name evidence="5" type="primary">otsB</name>
    <name evidence="5" type="ORF">MU516_02690</name>
</gene>